<dbReference type="InterPro" id="IPR004682">
    <property type="entry name" value="TRAP_DctP"/>
</dbReference>
<dbReference type="GO" id="GO:0030288">
    <property type="term" value="C:outer membrane-bounded periplasmic space"/>
    <property type="evidence" value="ECO:0007669"/>
    <property type="project" value="InterPro"/>
</dbReference>
<dbReference type="AlphaFoldDB" id="A0A559K011"/>
<protein>
    <submittedName>
        <fullName evidence="4">DctP family TRAP transporter solute-binding subunit</fullName>
    </submittedName>
</protein>
<evidence type="ECO:0000313" key="5">
    <source>
        <dbReference type="Proteomes" id="UP000317036"/>
    </source>
</evidence>
<keyword evidence="2" id="KW-0813">Transport</keyword>
<dbReference type="PIRSF" id="PIRSF006470">
    <property type="entry name" value="DctB"/>
    <property type="match status" value="1"/>
</dbReference>
<dbReference type="GO" id="GO:0055085">
    <property type="term" value="P:transmembrane transport"/>
    <property type="evidence" value="ECO:0007669"/>
    <property type="project" value="InterPro"/>
</dbReference>
<evidence type="ECO:0000313" key="4">
    <source>
        <dbReference type="EMBL" id="TVY05492.1"/>
    </source>
</evidence>
<gene>
    <name evidence="4" type="ORF">FPZ49_29785</name>
</gene>
<keyword evidence="3" id="KW-0732">Signal</keyword>
<evidence type="ECO:0000256" key="2">
    <source>
        <dbReference type="ARBA" id="ARBA00022448"/>
    </source>
</evidence>
<comment type="caution">
    <text evidence="4">The sequence shown here is derived from an EMBL/GenBank/DDBJ whole genome shotgun (WGS) entry which is preliminary data.</text>
</comment>
<dbReference type="OrthoDB" id="9776801at2"/>
<keyword evidence="5" id="KW-1185">Reference proteome</keyword>
<comment type="similarity">
    <text evidence="1">Belongs to the bacterial solute-binding protein 7 family.</text>
</comment>
<name>A0A559K011_9BACL</name>
<dbReference type="Proteomes" id="UP000317036">
    <property type="component" value="Unassembled WGS sequence"/>
</dbReference>
<dbReference type="RefSeq" id="WP_144853987.1">
    <property type="nucleotide sequence ID" value="NZ_VNJI01000057.1"/>
</dbReference>
<dbReference type="PANTHER" id="PTHR33376">
    <property type="match status" value="1"/>
</dbReference>
<dbReference type="InterPro" id="IPR038404">
    <property type="entry name" value="TRAP_DctP_sf"/>
</dbReference>
<dbReference type="Gene3D" id="3.40.190.170">
    <property type="entry name" value="Bacterial extracellular solute-binding protein, family 7"/>
    <property type="match status" value="1"/>
</dbReference>
<reference evidence="4 5" key="1">
    <citation type="submission" date="2019-07" db="EMBL/GenBank/DDBJ databases">
        <authorList>
            <person name="Kim J."/>
        </authorList>
    </citation>
    <scope>NUCLEOTIDE SEQUENCE [LARGE SCALE GENOMIC DNA]</scope>
    <source>
        <strain evidence="4 5">JC52</strain>
    </source>
</reference>
<dbReference type="InterPro" id="IPR018389">
    <property type="entry name" value="DctP_fam"/>
</dbReference>
<dbReference type="Pfam" id="PF03480">
    <property type="entry name" value="DctP"/>
    <property type="match status" value="1"/>
</dbReference>
<dbReference type="EMBL" id="VNJI01000057">
    <property type="protein sequence ID" value="TVY05492.1"/>
    <property type="molecule type" value="Genomic_DNA"/>
</dbReference>
<sequence>MRPFVGTVVFVLLGLAAAAAIGFYPAFVSAPVVIDDEQTGFDKELVIKFSHVVAENTPKGLAAQEFARLVKEKTNNQVKVEVFPNGVLYNEPDEVEALMHGKVQMIAPSFSNISEQVPAWQVFDLPYAFLSNEAVQEAFNGEIGRMLYQKLESKNMVGLAYWGNGFKQMTSNRGPLIHPSDFKGQRFRILPSQVIEAQFRQFDAKTTAIPFNDVYRGFESGIADGGENTISNIYTKRFYQVQKFMTLSNHGYLGYGVLMNKDYWDHLPDVLKQQIRAALEETSRWANQNAVQMNEQQLEEIRQRSTIQIHVQTSSERAEWMEALNPIYSQFQRIIGKELIDRIRELQKKYGG</sequence>
<evidence type="ECO:0000256" key="3">
    <source>
        <dbReference type="ARBA" id="ARBA00022729"/>
    </source>
</evidence>
<evidence type="ECO:0000256" key="1">
    <source>
        <dbReference type="ARBA" id="ARBA00009023"/>
    </source>
</evidence>
<dbReference type="NCBIfam" id="NF037995">
    <property type="entry name" value="TRAP_S1"/>
    <property type="match status" value="1"/>
</dbReference>
<accession>A0A559K011</accession>
<organism evidence="4 5">
    <name type="scientific">Paenibacillus cremeus</name>
    <dbReference type="NCBI Taxonomy" id="2163881"/>
    <lineage>
        <taxon>Bacteria</taxon>
        <taxon>Bacillati</taxon>
        <taxon>Bacillota</taxon>
        <taxon>Bacilli</taxon>
        <taxon>Bacillales</taxon>
        <taxon>Paenibacillaceae</taxon>
        <taxon>Paenibacillus</taxon>
    </lineage>
</organism>
<proteinExistence type="inferred from homology"/>
<dbReference type="NCBIfam" id="TIGR00787">
    <property type="entry name" value="dctP"/>
    <property type="match status" value="1"/>
</dbReference>
<dbReference type="PANTHER" id="PTHR33376:SF7">
    <property type="entry name" value="C4-DICARBOXYLATE-BINDING PROTEIN DCTB"/>
    <property type="match status" value="1"/>
</dbReference>